<dbReference type="PANTHER" id="PTHR41248">
    <property type="entry name" value="NORD PROTEIN"/>
    <property type="match status" value="1"/>
</dbReference>
<name>A0A9X1U510_9SPHN</name>
<evidence type="ECO:0000313" key="4">
    <source>
        <dbReference type="EMBL" id="MCF2514691.1"/>
    </source>
</evidence>
<dbReference type="Proteomes" id="UP001139410">
    <property type="component" value="Unassembled WGS sequence"/>
</dbReference>
<protein>
    <recommendedName>
        <fullName evidence="1">Cobaltochelatase subunit CobT</fullName>
        <ecNumber evidence="1">6.6.1.2</ecNumber>
    </recommendedName>
</protein>
<dbReference type="SUPFAM" id="SSF53300">
    <property type="entry name" value="vWA-like"/>
    <property type="match status" value="1"/>
</dbReference>
<feature type="compositionally biased region" description="Acidic residues" evidence="2">
    <location>
        <begin position="256"/>
        <end position="276"/>
    </location>
</feature>
<feature type="compositionally biased region" description="Acidic residues" evidence="2">
    <location>
        <begin position="210"/>
        <end position="242"/>
    </location>
</feature>
<keyword evidence="4" id="KW-0436">Ligase</keyword>
<dbReference type="InterPro" id="IPR002035">
    <property type="entry name" value="VWF_A"/>
</dbReference>
<dbReference type="Pfam" id="PF06213">
    <property type="entry name" value="CobT"/>
    <property type="match status" value="1"/>
</dbReference>
<dbReference type="InterPro" id="IPR006538">
    <property type="entry name" value="CobT"/>
</dbReference>
<evidence type="ECO:0000259" key="3">
    <source>
        <dbReference type="PROSITE" id="PS50234"/>
    </source>
</evidence>
<gene>
    <name evidence="4" type="primary">cobT</name>
    <name evidence="4" type="ORF">LVY65_06385</name>
</gene>
<dbReference type="AlphaFoldDB" id="A0A9X1U510"/>
<comment type="caution">
    <text evidence="4">The sequence shown here is derived from an EMBL/GenBank/DDBJ whole genome shotgun (WGS) entry which is preliminary data.</text>
</comment>
<dbReference type="PROSITE" id="PS50234">
    <property type="entry name" value="VWFA"/>
    <property type="match status" value="1"/>
</dbReference>
<dbReference type="PIRSF" id="PIRSF031715">
    <property type="entry name" value="Cob_chel_CobT"/>
    <property type="match status" value="1"/>
</dbReference>
<keyword evidence="5" id="KW-1185">Reference proteome</keyword>
<reference evidence="4" key="1">
    <citation type="submission" date="2022-01" db="EMBL/GenBank/DDBJ databases">
        <authorList>
            <person name="Jo J.-H."/>
            <person name="Im W.-T."/>
        </authorList>
    </citation>
    <scope>NUCLEOTIDE SEQUENCE</scope>
    <source>
        <strain evidence="4">G124</strain>
    </source>
</reference>
<evidence type="ECO:0000256" key="1">
    <source>
        <dbReference type="NCBIfam" id="TIGR01651"/>
    </source>
</evidence>
<dbReference type="GO" id="GO:0009236">
    <property type="term" value="P:cobalamin biosynthetic process"/>
    <property type="evidence" value="ECO:0007669"/>
    <property type="project" value="UniProtKB-UniRule"/>
</dbReference>
<dbReference type="InterPro" id="IPR036465">
    <property type="entry name" value="vWFA_dom_sf"/>
</dbReference>
<dbReference type="RefSeq" id="WP_235067197.1">
    <property type="nucleotide sequence ID" value="NZ_JAKFGM010000002.1"/>
</dbReference>
<dbReference type="InterPro" id="IPR025861">
    <property type="entry name" value="CobT_VWA_dom"/>
</dbReference>
<dbReference type="Pfam" id="PF11775">
    <property type="entry name" value="CobT_C"/>
    <property type="match status" value="1"/>
</dbReference>
<organism evidence="4 5">
    <name type="scientific">Sphingomonas cremea</name>
    <dbReference type="NCBI Taxonomy" id="2904799"/>
    <lineage>
        <taxon>Bacteria</taxon>
        <taxon>Pseudomonadati</taxon>
        <taxon>Pseudomonadota</taxon>
        <taxon>Alphaproteobacteria</taxon>
        <taxon>Sphingomonadales</taxon>
        <taxon>Sphingomonadaceae</taxon>
        <taxon>Sphingomonas</taxon>
    </lineage>
</organism>
<dbReference type="NCBIfam" id="TIGR01651">
    <property type="entry name" value="CobT"/>
    <property type="match status" value="1"/>
</dbReference>
<sequence length="608" mass="66401">MTVPTPLDRFRTVLAGAVRAIARDAEAEVVFASDASGQSPGKVARVVSPGPGMEPRLVAEARGAADALALRLRYHDAKLHAARAPVSDSDARAVFDALETARVEALGAKAMDGVRANLNDLAEARVRLDSITRARTAEEVPLATAVGLLARQRLTGEAPPKAAQAGLDLLAPWIEEKAGAELDALALTIDDQAAFATLSRRLLEDLDLPIEESADQQPEEGGDEDQGEDEGPDEADEAETEGGDSGGEMEMRSEETERDEGEDESADSEADVDEGEATSGQEASDQARANAQRRNWIDEPVTDYRPFTTRFDEMVTAAELCDEEELTRLRAYLDQQMTSLGGVVTRLANRLQRRLMAQQARSWDFDQEEGMLDAARLARVITSPGHSLSYKIERETEFKDTVVSLLIDNSGSMRGRPISIAATCADVLTRTLERCGVATEILGFTTRGWKGGQSRELWLSEGRPPNPGRLNDLRHIVYKRADEPYRHSRRSLGLMMREGLLKENIDGEALLWAHSRLLARAEERRILLVISDGAPVDDSTASANGGTYLEKHLRQVIGWIEGRSSIELAAIGIGHDVTRYYSRAVTIMDAEQLGGALIEQLATLFEKH</sequence>
<proteinExistence type="predicted"/>
<dbReference type="EMBL" id="JAKFGM010000002">
    <property type="protein sequence ID" value="MCF2514691.1"/>
    <property type="molecule type" value="Genomic_DNA"/>
</dbReference>
<accession>A0A9X1U510</accession>
<dbReference type="PANTHER" id="PTHR41248:SF1">
    <property type="entry name" value="NORD PROTEIN"/>
    <property type="match status" value="1"/>
</dbReference>
<dbReference type="EC" id="6.6.1.2" evidence="1"/>
<dbReference type="InterPro" id="IPR051928">
    <property type="entry name" value="NorD/CobT"/>
</dbReference>
<evidence type="ECO:0000256" key="2">
    <source>
        <dbReference type="SAM" id="MobiDB-lite"/>
    </source>
</evidence>
<dbReference type="CDD" id="cd01454">
    <property type="entry name" value="vWA_norD_type"/>
    <property type="match status" value="1"/>
</dbReference>
<feature type="domain" description="VWFA" evidence="3">
    <location>
        <begin position="402"/>
        <end position="608"/>
    </location>
</feature>
<feature type="region of interest" description="Disordered" evidence="2">
    <location>
        <begin position="210"/>
        <end position="297"/>
    </location>
</feature>
<evidence type="ECO:0000313" key="5">
    <source>
        <dbReference type="Proteomes" id="UP001139410"/>
    </source>
</evidence>
<dbReference type="GO" id="GO:0051116">
    <property type="term" value="F:cobaltochelatase activity"/>
    <property type="evidence" value="ECO:0007669"/>
    <property type="project" value="UniProtKB-UniRule"/>
</dbReference>
<feature type="compositionally biased region" description="Polar residues" evidence="2">
    <location>
        <begin position="278"/>
        <end position="293"/>
    </location>
</feature>